<dbReference type="AlphaFoldDB" id="A0A4R3I2W1"/>
<feature type="transmembrane region" description="Helical" evidence="9">
    <location>
        <begin position="319"/>
        <end position="339"/>
    </location>
</feature>
<dbReference type="Pfam" id="PF02653">
    <property type="entry name" value="BPD_transp_2"/>
    <property type="match status" value="1"/>
</dbReference>
<dbReference type="RefSeq" id="WP_243645841.1">
    <property type="nucleotide sequence ID" value="NZ_SLZR01000013.1"/>
</dbReference>
<dbReference type="EMBL" id="SLZR01000013">
    <property type="protein sequence ID" value="TCS39005.1"/>
    <property type="molecule type" value="Genomic_DNA"/>
</dbReference>
<protein>
    <submittedName>
        <fullName evidence="10">Urea transport system permease protein</fullName>
    </submittedName>
</protein>
<evidence type="ECO:0000256" key="5">
    <source>
        <dbReference type="ARBA" id="ARBA00022970"/>
    </source>
</evidence>
<dbReference type="CDD" id="cd06582">
    <property type="entry name" value="TM_PBP1_LivH_like"/>
    <property type="match status" value="1"/>
</dbReference>
<proteinExistence type="inferred from homology"/>
<keyword evidence="6 9" id="KW-1133">Transmembrane helix</keyword>
<feature type="transmembrane region" description="Helical" evidence="9">
    <location>
        <begin position="403"/>
        <end position="420"/>
    </location>
</feature>
<dbReference type="Proteomes" id="UP000295793">
    <property type="component" value="Unassembled WGS sequence"/>
</dbReference>
<feature type="transmembrane region" description="Helical" evidence="9">
    <location>
        <begin position="448"/>
        <end position="469"/>
    </location>
</feature>
<feature type="transmembrane region" description="Helical" evidence="9">
    <location>
        <begin position="481"/>
        <end position="506"/>
    </location>
</feature>
<dbReference type="NCBIfam" id="TIGR03409">
    <property type="entry name" value="urea_trans_UrtB"/>
    <property type="match status" value="1"/>
</dbReference>
<sequence length="553" mass="59683">MVNAITRLTRHTHRKFAAIWHLLLVAMLLAPLSANSTEQTAFKSGLDQLLSSDFNDISQGIRLISQSGDERAFDVLTMLLEGQLYVYRSENQLVTIVGENGSKPIIRPLFTDANAETETVSKRRVKRVGINNQLRGQLKTELALLNLSSPLAANRAAAVKQTLGDIDEALFSRLSEQLATEQDRTVRELIDVALAIYRLQAPGSAIDQQLAALSTLGASYQPAARIAVTQFLATEPEAALARSAESALTKLDGRVKVAELAETLFFGLSLGSVLVLAAIGLAITFGVMGVINMAHGELMMLGAYTTYVIQTLMPDHLAASIFISIPAAFVVSGLVGIGIERGVIRFLYGRPLETLLATFGISLILQQAVRSVFSPLNRSVATPEFMTGVVELNPLLSFTLNRLYIIVFCLIVFALLFFILRYTRLGIEVRAVSQNRAMARAMGVRSEWVDAMTFGLGSGIAGMAGVALSQLTNVGPNLGQAYIIDSFMVVVFGGVGNLWGTLVAGMSLGIANKLMEPWAGAVLAKILVLVFIILFIQKKPRGLFPQKGRSAEG</sequence>
<feature type="transmembrane region" description="Helical" evidence="9">
    <location>
        <begin position="518"/>
        <end position="536"/>
    </location>
</feature>
<dbReference type="InterPro" id="IPR017779">
    <property type="entry name" value="ABC_UrtB_bac"/>
</dbReference>
<evidence type="ECO:0000256" key="7">
    <source>
        <dbReference type="ARBA" id="ARBA00023136"/>
    </source>
</evidence>
<evidence type="ECO:0000256" key="6">
    <source>
        <dbReference type="ARBA" id="ARBA00022989"/>
    </source>
</evidence>
<dbReference type="GO" id="GO:0006865">
    <property type="term" value="P:amino acid transport"/>
    <property type="evidence" value="ECO:0007669"/>
    <property type="project" value="UniProtKB-KW"/>
</dbReference>
<feature type="transmembrane region" description="Helical" evidence="9">
    <location>
        <begin position="351"/>
        <end position="369"/>
    </location>
</feature>
<dbReference type="InterPro" id="IPR052157">
    <property type="entry name" value="BCAA_transport_permease"/>
</dbReference>
<keyword evidence="3" id="KW-1003">Cell membrane</keyword>
<evidence type="ECO:0000256" key="9">
    <source>
        <dbReference type="SAM" id="Phobius"/>
    </source>
</evidence>
<dbReference type="PANTHER" id="PTHR11795">
    <property type="entry name" value="BRANCHED-CHAIN AMINO ACID TRANSPORT SYSTEM PERMEASE PROTEIN LIVH"/>
    <property type="match status" value="1"/>
</dbReference>
<evidence type="ECO:0000256" key="1">
    <source>
        <dbReference type="ARBA" id="ARBA00004429"/>
    </source>
</evidence>
<gene>
    <name evidence="10" type="ORF">BCF53_11351</name>
</gene>
<reference evidence="10 11" key="1">
    <citation type="submission" date="2019-03" db="EMBL/GenBank/DDBJ databases">
        <title>Genomic Encyclopedia of Archaeal and Bacterial Type Strains, Phase II (KMG-II): from individual species to whole genera.</title>
        <authorList>
            <person name="Goeker M."/>
        </authorList>
    </citation>
    <scope>NUCLEOTIDE SEQUENCE [LARGE SCALE GENOMIC DNA]</scope>
    <source>
        <strain evidence="10 11">DSM 15388</strain>
    </source>
</reference>
<organism evidence="10 11">
    <name type="scientific">Reinekea marinisedimentorum</name>
    <dbReference type="NCBI Taxonomy" id="230495"/>
    <lineage>
        <taxon>Bacteria</taxon>
        <taxon>Pseudomonadati</taxon>
        <taxon>Pseudomonadota</taxon>
        <taxon>Gammaproteobacteria</taxon>
        <taxon>Oceanospirillales</taxon>
        <taxon>Saccharospirillaceae</taxon>
        <taxon>Reinekea</taxon>
    </lineage>
</organism>
<evidence type="ECO:0000256" key="8">
    <source>
        <dbReference type="ARBA" id="ARBA00037998"/>
    </source>
</evidence>
<comment type="similarity">
    <text evidence="8">Belongs to the binding-protein-dependent transport system permease family. LivHM subfamily.</text>
</comment>
<keyword evidence="5" id="KW-0029">Amino-acid transport</keyword>
<keyword evidence="2" id="KW-0813">Transport</keyword>
<accession>A0A4R3I2W1</accession>
<keyword evidence="11" id="KW-1185">Reference proteome</keyword>
<feature type="transmembrane region" description="Helical" evidence="9">
    <location>
        <begin position="264"/>
        <end position="291"/>
    </location>
</feature>
<evidence type="ECO:0000256" key="4">
    <source>
        <dbReference type="ARBA" id="ARBA00022692"/>
    </source>
</evidence>
<dbReference type="PANTHER" id="PTHR11795:SF447">
    <property type="entry name" value="ABC TRANSPORTER PERMEASE PROTEIN"/>
    <property type="match status" value="1"/>
</dbReference>
<dbReference type="InterPro" id="IPR001851">
    <property type="entry name" value="ABC_transp_permease"/>
</dbReference>
<dbReference type="GO" id="GO:0022857">
    <property type="term" value="F:transmembrane transporter activity"/>
    <property type="evidence" value="ECO:0007669"/>
    <property type="project" value="InterPro"/>
</dbReference>
<name>A0A4R3I2W1_9GAMM</name>
<comment type="subcellular location">
    <subcellularLocation>
        <location evidence="1">Cell inner membrane</location>
        <topology evidence="1">Multi-pass membrane protein</topology>
    </subcellularLocation>
</comment>
<evidence type="ECO:0000313" key="11">
    <source>
        <dbReference type="Proteomes" id="UP000295793"/>
    </source>
</evidence>
<evidence type="ECO:0000256" key="2">
    <source>
        <dbReference type="ARBA" id="ARBA00022448"/>
    </source>
</evidence>
<comment type="caution">
    <text evidence="10">The sequence shown here is derived from an EMBL/GenBank/DDBJ whole genome shotgun (WGS) entry which is preliminary data.</text>
</comment>
<keyword evidence="7 9" id="KW-0472">Membrane</keyword>
<dbReference type="GO" id="GO:0005886">
    <property type="term" value="C:plasma membrane"/>
    <property type="evidence" value="ECO:0007669"/>
    <property type="project" value="UniProtKB-SubCell"/>
</dbReference>
<evidence type="ECO:0000313" key="10">
    <source>
        <dbReference type="EMBL" id="TCS39005.1"/>
    </source>
</evidence>
<keyword evidence="4 9" id="KW-0812">Transmembrane</keyword>
<evidence type="ECO:0000256" key="3">
    <source>
        <dbReference type="ARBA" id="ARBA00022475"/>
    </source>
</evidence>